<evidence type="ECO:0000259" key="4">
    <source>
        <dbReference type="Pfam" id="PF00561"/>
    </source>
</evidence>
<dbReference type="NCBIfam" id="TIGR03695">
    <property type="entry name" value="menH_SHCHC"/>
    <property type="match status" value="1"/>
</dbReference>
<comment type="pathway">
    <text evidence="3">Quinol/quinone metabolism; 1,4-dihydroxy-2-naphthoate biosynthesis; 1,4-dihydroxy-2-naphthoate from chorismate: step 3/7.</text>
</comment>
<dbReference type="Pfam" id="PF00561">
    <property type="entry name" value="Abhydrolase_1"/>
    <property type="match status" value="1"/>
</dbReference>
<comment type="subunit">
    <text evidence="3">Monomer.</text>
</comment>
<comment type="function">
    <text evidence="3">Catalyzes a proton abstraction reaction that results in 2,5-elimination of pyruvate from 2-succinyl-5-enolpyruvyl-6-hydroxy-3-cyclohexene-1-carboxylate (SEPHCHC) and the formation of 2-succinyl-6-hydroxy-2,4-cyclohexadiene-1-carboxylate (SHCHC).</text>
</comment>
<dbReference type="RefSeq" id="WP_248996891.1">
    <property type="nucleotide sequence ID" value="NZ_JAKIKP010000017.1"/>
</dbReference>
<dbReference type="GO" id="GO:0070205">
    <property type="term" value="F:2-succinyl-6-hydroxy-2,4-cyclohexadiene-1-carboxylate synthase activity"/>
    <property type="evidence" value="ECO:0007669"/>
    <property type="project" value="UniProtKB-UniRule"/>
</dbReference>
<comment type="caution">
    <text evidence="5">The sequence shown here is derived from an EMBL/GenBank/DDBJ whole genome shotgun (WGS) entry which is preliminary data.</text>
</comment>
<accession>A0A9X1ZU91</accession>
<keyword evidence="1 3" id="KW-0474">Menaquinone biosynthesis</keyword>
<dbReference type="PANTHER" id="PTHR42916">
    <property type="entry name" value="2-SUCCINYL-5-ENOLPYRUVYL-6-HYDROXY-3-CYCLOHEXENE-1-CARBOXYLATE SYNTHASE"/>
    <property type="match status" value="1"/>
</dbReference>
<evidence type="ECO:0000256" key="3">
    <source>
        <dbReference type="HAMAP-Rule" id="MF_01660"/>
    </source>
</evidence>
<comment type="pathway">
    <text evidence="3">Quinol/quinone metabolism; menaquinone biosynthesis.</text>
</comment>
<keyword evidence="2 3" id="KW-0456">Lyase</keyword>
<dbReference type="HAMAP" id="MF_01660">
    <property type="entry name" value="MenH"/>
    <property type="match status" value="1"/>
</dbReference>
<sequence length="266" mass="30162">MAFINRYGDPTLPALVLLHGFMGAKEDWQALMPKLSQRFHCIVIDLPGHGTNQYALSTPGLTEAAAHVLQKVNNLGYQQFHLVGYSLGGRIALHIAQLQPEALLSLTLESANPGLLTEAEKQQRLAHDNRWAEKLLNLPFKQFLQLWYQQAVFADLTEQQRQWLIEKRAWNNPQHLHQCYQATSLGLQADCRQVIKQLNAPCQIVVGEQDHKFTHLARQWQAELANATLLQLTVIPNVGHNIHSMLPQIFCDVLLAFVDNHHLLSE</sequence>
<gene>
    <name evidence="3 5" type="primary">menH</name>
    <name evidence="5" type="ORF">L2672_16210</name>
</gene>
<dbReference type="EC" id="4.2.99.20" evidence="3"/>
<evidence type="ECO:0000256" key="2">
    <source>
        <dbReference type="ARBA" id="ARBA00023239"/>
    </source>
</evidence>
<comment type="similarity">
    <text evidence="3">Belongs to the AB hydrolase superfamily. MenH family.</text>
</comment>
<dbReference type="AlphaFoldDB" id="A0A9X1ZU91"/>
<dbReference type="InterPro" id="IPR029058">
    <property type="entry name" value="AB_hydrolase_fold"/>
</dbReference>
<reference evidence="5" key="1">
    <citation type="submission" date="2022-01" db="EMBL/GenBank/DDBJ databases">
        <title>Whole genome-based taxonomy of the Shewanellaceae.</title>
        <authorList>
            <person name="Martin-Rodriguez A.J."/>
        </authorList>
    </citation>
    <scope>NUCLEOTIDE SEQUENCE</scope>
    <source>
        <strain evidence="5">DSM 16422</strain>
    </source>
</reference>
<evidence type="ECO:0000313" key="5">
    <source>
        <dbReference type="EMBL" id="MCL1144223.1"/>
    </source>
</evidence>
<dbReference type="PANTHER" id="PTHR42916:SF1">
    <property type="entry name" value="PROTEIN PHYLLO, CHLOROPLASTIC"/>
    <property type="match status" value="1"/>
</dbReference>
<dbReference type="EMBL" id="JAKIKP010000017">
    <property type="protein sequence ID" value="MCL1144223.1"/>
    <property type="molecule type" value="Genomic_DNA"/>
</dbReference>
<organism evidence="5 6">
    <name type="scientific">Shewanella gaetbuli</name>
    <dbReference type="NCBI Taxonomy" id="220752"/>
    <lineage>
        <taxon>Bacteria</taxon>
        <taxon>Pseudomonadati</taxon>
        <taxon>Pseudomonadota</taxon>
        <taxon>Gammaproteobacteria</taxon>
        <taxon>Alteromonadales</taxon>
        <taxon>Shewanellaceae</taxon>
        <taxon>Shewanella</taxon>
    </lineage>
</organism>
<evidence type="ECO:0000313" key="6">
    <source>
        <dbReference type="Proteomes" id="UP001139333"/>
    </source>
</evidence>
<dbReference type="Gene3D" id="3.40.50.1820">
    <property type="entry name" value="alpha/beta hydrolase"/>
    <property type="match status" value="1"/>
</dbReference>
<protein>
    <recommendedName>
        <fullName evidence="3">Putative 2-succinyl-6-hydroxy-2,4-cyclohexadiene-1-carboxylate synthase</fullName>
        <shortName evidence="3">SHCHC synthase</shortName>
        <ecNumber evidence="3">4.2.99.20</ecNumber>
    </recommendedName>
</protein>
<dbReference type="SUPFAM" id="SSF53474">
    <property type="entry name" value="alpha/beta-Hydrolases"/>
    <property type="match status" value="1"/>
</dbReference>
<name>A0A9X1ZU91_9GAMM</name>
<feature type="domain" description="AB hydrolase-1" evidence="4">
    <location>
        <begin position="13"/>
        <end position="243"/>
    </location>
</feature>
<dbReference type="Proteomes" id="UP001139333">
    <property type="component" value="Unassembled WGS sequence"/>
</dbReference>
<dbReference type="InterPro" id="IPR000073">
    <property type="entry name" value="AB_hydrolase_1"/>
</dbReference>
<dbReference type="GO" id="GO:0009234">
    <property type="term" value="P:menaquinone biosynthetic process"/>
    <property type="evidence" value="ECO:0007669"/>
    <property type="project" value="UniProtKB-UniRule"/>
</dbReference>
<dbReference type="InterPro" id="IPR022485">
    <property type="entry name" value="SHCHC_synthase_MenH"/>
</dbReference>
<comment type="catalytic activity">
    <reaction evidence="3">
        <text>5-enolpyruvoyl-6-hydroxy-2-succinyl-cyclohex-3-ene-1-carboxylate = (1R,6R)-6-hydroxy-2-succinyl-cyclohexa-2,4-diene-1-carboxylate + pyruvate</text>
        <dbReference type="Rhea" id="RHEA:25597"/>
        <dbReference type="ChEBI" id="CHEBI:15361"/>
        <dbReference type="ChEBI" id="CHEBI:58689"/>
        <dbReference type="ChEBI" id="CHEBI:58818"/>
        <dbReference type="EC" id="4.2.99.20"/>
    </reaction>
</comment>
<evidence type="ECO:0000256" key="1">
    <source>
        <dbReference type="ARBA" id="ARBA00022428"/>
    </source>
</evidence>
<proteinExistence type="inferred from homology"/>
<keyword evidence="6" id="KW-1185">Reference proteome</keyword>